<evidence type="ECO:0000313" key="2">
    <source>
        <dbReference type="Proteomes" id="UP000594014"/>
    </source>
</evidence>
<protein>
    <submittedName>
        <fullName evidence="1">Dienelactone hydrolase family protein</fullName>
    </submittedName>
</protein>
<accession>A0ACD1A9E5</accession>
<sequence>MLIQNHTAGAAIVVFHEIYGKNQHISRVCEQYHNLGYDVYCPDLLDGAEAFPYSRQQEAYEHFKANIGFDVFENYVQLLSKLRPKYRSIVLIGYSVGATIAWRCSASGLCDGMVGYYGSRIRDYPEVKPKCPTLLIFAENEPNFDPRNLARTLGHKKYTSIVTLGGNHGFCDPYTINYTPSSAAKAELLTDEFLDRIKAGS</sequence>
<evidence type="ECO:0000313" key="1">
    <source>
        <dbReference type="EMBL" id="QOX63077.1"/>
    </source>
</evidence>
<reference evidence="1" key="1">
    <citation type="submission" date="2019-08" db="EMBL/GenBank/DDBJ databases">
        <title>Genome sequence of Clostridiales bacterium MT110.</title>
        <authorList>
            <person name="Cao J."/>
        </authorList>
    </citation>
    <scope>NUCLEOTIDE SEQUENCE</scope>
    <source>
        <strain evidence="1">MT110</strain>
    </source>
</reference>
<proteinExistence type="predicted"/>
<gene>
    <name evidence="1" type="ORF">FRZ06_06845</name>
</gene>
<keyword evidence="1" id="KW-0378">Hydrolase</keyword>
<organism evidence="1 2">
    <name type="scientific">Anoxybacterium hadale</name>
    <dbReference type="NCBI Taxonomy" id="3408580"/>
    <lineage>
        <taxon>Bacteria</taxon>
        <taxon>Bacillati</taxon>
        <taxon>Bacillota</taxon>
        <taxon>Clostridia</taxon>
        <taxon>Peptostreptococcales</taxon>
        <taxon>Anaerovoracaceae</taxon>
        <taxon>Anoxybacterium</taxon>
    </lineage>
</organism>
<dbReference type="EMBL" id="CP042469">
    <property type="protein sequence ID" value="QOX63077.1"/>
    <property type="molecule type" value="Genomic_DNA"/>
</dbReference>
<keyword evidence="2" id="KW-1185">Reference proteome</keyword>
<name>A0ACD1A9E5_9FIRM</name>
<dbReference type="Proteomes" id="UP000594014">
    <property type="component" value="Chromosome"/>
</dbReference>